<proteinExistence type="predicted"/>
<organism evidence="3 4">
    <name type="scientific">Microbacterium amylolyticum</name>
    <dbReference type="NCBI Taxonomy" id="936337"/>
    <lineage>
        <taxon>Bacteria</taxon>
        <taxon>Bacillati</taxon>
        <taxon>Actinomycetota</taxon>
        <taxon>Actinomycetes</taxon>
        <taxon>Micrococcales</taxon>
        <taxon>Microbacteriaceae</taxon>
        <taxon>Microbacterium</taxon>
    </lineage>
</organism>
<reference evidence="3 4" key="1">
    <citation type="submission" date="2021-03" db="EMBL/GenBank/DDBJ databases">
        <title>Sequencing the genomes of 1000 actinobacteria strains.</title>
        <authorList>
            <person name="Klenk H.-P."/>
        </authorList>
    </citation>
    <scope>NUCLEOTIDE SEQUENCE [LARGE SCALE GENOMIC DNA]</scope>
    <source>
        <strain evidence="3 4">DSM 24221</strain>
    </source>
</reference>
<keyword evidence="4" id="KW-1185">Reference proteome</keyword>
<dbReference type="Proteomes" id="UP001519362">
    <property type="component" value="Unassembled WGS sequence"/>
</dbReference>
<protein>
    <submittedName>
        <fullName evidence="3">Fido (Protein-threonine AMPylation protein)</fullName>
    </submittedName>
</protein>
<evidence type="ECO:0000256" key="1">
    <source>
        <dbReference type="SAM" id="MobiDB-lite"/>
    </source>
</evidence>
<dbReference type="InterPro" id="IPR036597">
    <property type="entry name" value="Fido-like_dom_sf"/>
</dbReference>
<feature type="compositionally biased region" description="Polar residues" evidence="1">
    <location>
        <begin position="104"/>
        <end position="113"/>
    </location>
</feature>
<dbReference type="Gene3D" id="1.10.3290.10">
    <property type="entry name" value="Fido-like domain"/>
    <property type="match status" value="1"/>
</dbReference>
<feature type="domain" description="Fido" evidence="2">
    <location>
        <begin position="1"/>
        <end position="76"/>
    </location>
</feature>
<dbReference type="Pfam" id="PF02661">
    <property type="entry name" value="Fic"/>
    <property type="match status" value="1"/>
</dbReference>
<gene>
    <name evidence="3" type="ORF">JOF34_002528</name>
</gene>
<sequence>MSAATVFAYLNQAHPFRDGNGRTIRSFVTQIAEQTPFKVDFSRVSAEELYAASAKSTPRGERTWIDPRPLVGVIDAATVTRPDHAAGDRDTSGIRRRPADPNTGPVTPGSSRTGLAGPNL</sequence>
<feature type="compositionally biased region" description="Basic and acidic residues" evidence="1">
    <location>
        <begin position="81"/>
        <end position="99"/>
    </location>
</feature>
<name>A0ABS4ZKS9_9MICO</name>
<dbReference type="SUPFAM" id="SSF140931">
    <property type="entry name" value="Fic-like"/>
    <property type="match status" value="1"/>
</dbReference>
<feature type="region of interest" description="Disordered" evidence="1">
    <location>
        <begin position="80"/>
        <end position="120"/>
    </location>
</feature>
<dbReference type="PROSITE" id="PS51459">
    <property type="entry name" value="FIDO"/>
    <property type="match status" value="1"/>
</dbReference>
<comment type="caution">
    <text evidence="3">The sequence shown here is derived from an EMBL/GenBank/DDBJ whole genome shotgun (WGS) entry which is preliminary data.</text>
</comment>
<accession>A0ABS4ZKS9</accession>
<evidence type="ECO:0000259" key="2">
    <source>
        <dbReference type="PROSITE" id="PS51459"/>
    </source>
</evidence>
<dbReference type="EMBL" id="JAGIOL010000002">
    <property type="protein sequence ID" value="MBP2437884.1"/>
    <property type="molecule type" value="Genomic_DNA"/>
</dbReference>
<dbReference type="InterPro" id="IPR003812">
    <property type="entry name" value="Fido"/>
</dbReference>
<evidence type="ECO:0000313" key="3">
    <source>
        <dbReference type="EMBL" id="MBP2437884.1"/>
    </source>
</evidence>
<evidence type="ECO:0000313" key="4">
    <source>
        <dbReference type="Proteomes" id="UP001519362"/>
    </source>
</evidence>